<dbReference type="PANTHER" id="PTHR14969">
    <property type="entry name" value="SPHINGOSINE-1-PHOSPHATE PHOSPHOHYDROLASE"/>
    <property type="match status" value="1"/>
</dbReference>
<gene>
    <name evidence="3" type="ORF">CVT63_00755</name>
</gene>
<feature type="transmembrane region" description="Helical" evidence="1">
    <location>
        <begin position="52"/>
        <end position="69"/>
    </location>
</feature>
<feature type="transmembrane region" description="Helical" evidence="1">
    <location>
        <begin position="124"/>
        <end position="143"/>
    </location>
</feature>
<dbReference type="Pfam" id="PF01569">
    <property type="entry name" value="PAP2"/>
    <property type="match status" value="1"/>
</dbReference>
<feature type="transmembrane region" description="Helical" evidence="1">
    <location>
        <begin position="81"/>
        <end position="104"/>
    </location>
</feature>
<protein>
    <recommendedName>
        <fullName evidence="2">Phosphatidic acid phosphatase type 2/haloperoxidase domain-containing protein</fullName>
    </recommendedName>
</protein>
<evidence type="ECO:0000313" key="3">
    <source>
        <dbReference type="EMBL" id="PKQ28832.1"/>
    </source>
</evidence>
<dbReference type="AlphaFoldDB" id="A0A2N3G885"/>
<feature type="domain" description="Phosphatidic acid phosphatase type 2/haloperoxidase" evidence="2">
    <location>
        <begin position="82"/>
        <end position="189"/>
    </location>
</feature>
<evidence type="ECO:0000259" key="2">
    <source>
        <dbReference type="SMART" id="SM00014"/>
    </source>
</evidence>
<evidence type="ECO:0000313" key="4">
    <source>
        <dbReference type="Proteomes" id="UP000233654"/>
    </source>
</evidence>
<dbReference type="Proteomes" id="UP000233654">
    <property type="component" value="Unassembled WGS sequence"/>
</dbReference>
<dbReference type="InterPro" id="IPR036938">
    <property type="entry name" value="PAP2/HPO_sf"/>
</dbReference>
<feature type="transmembrane region" description="Helical" evidence="1">
    <location>
        <begin position="174"/>
        <end position="191"/>
    </location>
</feature>
<organism evidence="3 4">
    <name type="scientific">Candidatus Anoxymicrobium japonicum</name>
    <dbReference type="NCBI Taxonomy" id="2013648"/>
    <lineage>
        <taxon>Bacteria</taxon>
        <taxon>Bacillati</taxon>
        <taxon>Actinomycetota</taxon>
        <taxon>Candidatus Geothermincolia</taxon>
        <taxon>Candidatus Geothermincolales</taxon>
        <taxon>Candidatus Anoxymicrobiaceae</taxon>
        <taxon>Candidatus Anoxymicrobium</taxon>
    </lineage>
</organism>
<dbReference type="SMART" id="SM00014">
    <property type="entry name" value="acidPPc"/>
    <property type="match status" value="1"/>
</dbReference>
<dbReference type="SUPFAM" id="SSF48317">
    <property type="entry name" value="Acid phosphatase/Vanadium-dependent haloperoxidase"/>
    <property type="match status" value="1"/>
</dbReference>
<proteinExistence type="predicted"/>
<keyword evidence="1" id="KW-0812">Transmembrane</keyword>
<dbReference type="InterPro" id="IPR000326">
    <property type="entry name" value="PAP2/HPO"/>
</dbReference>
<name>A0A2N3G885_9ACTN</name>
<comment type="caution">
    <text evidence="3">The sequence shown here is derived from an EMBL/GenBank/DDBJ whole genome shotgun (WGS) entry which is preliminary data.</text>
</comment>
<keyword evidence="1" id="KW-0472">Membrane</keyword>
<dbReference type="PANTHER" id="PTHR14969:SF13">
    <property type="entry name" value="AT30094P"/>
    <property type="match status" value="1"/>
</dbReference>
<keyword evidence="1" id="KW-1133">Transmembrane helix</keyword>
<accession>A0A2N3G885</accession>
<reference evidence="3 4" key="1">
    <citation type="journal article" date="2017" name="ISME J.">
        <title>Potential for microbial H2 and metal transformations associated with novel bacteria and archaea in deep terrestrial subsurface sediments.</title>
        <authorList>
            <person name="Hernsdorf A.W."/>
            <person name="Amano Y."/>
            <person name="Miyakawa K."/>
            <person name="Ise K."/>
            <person name="Suzuki Y."/>
            <person name="Anantharaman K."/>
            <person name="Probst A."/>
            <person name="Burstein D."/>
            <person name="Thomas B.C."/>
            <person name="Banfield J.F."/>
        </authorList>
    </citation>
    <scope>NUCLEOTIDE SEQUENCE [LARGE SCALE GENOMIC DNA]</scope>
    <source>
        <strain evidence="3">HGW-Actinobacteria-3</strain>
    </source>
</reference>
<dbReference type="Gene3D" id="1.20.144.10">
    <property type="entry name" value="Phosphatidic acid phosphatase type 2/haloperoxidase"/>
    <property type="match status" value="1"/>
</dbReference>
<dbReference type="EMBL" id="PHEX01000004">
    <property type="protein sequence ID" value="PKQ28832.1"/>
    <property type="molecule type" value="Genomic_DNA"/>
</dbReference>
<sequence length="227" mass="25360">MRMYEKSDIMKNMTAIFQFIIRLDRSMFHFLNSIAGRNSWLDWLIRVGSDDHIVMIVLTLLTLATLLIAKNHQGREVAFRSIICALMAAIASMIILFALNNLFFRPRPFTTQTVHMLFYHNTDSAFPSNAATLAFALAFGVFAHWRKPGAVMLAMAAYIGFARITSGIHYPLDIVGGLLLGLGSVLAVKAAEPIYAPTARWLNSGADRLLASWKTPARVERERSVDV</sequence>
<evidence type="ECO:0000256" key="1">
    <source>
        <dbReference type="SAM" id="Phobius"/>
    </source>
</evidence>